<feature type="transmembrane region" description="Helical" evidence="2">
    <location>
        <begin position="1825"/>
        <end position="1842"/>
    </location>
</feature>
<sequence>MTEKYNQITFCEGQECPQIRSESQVMYQQFYSILNYLKIPKTDLLLVNTGQLFANSVSNTVSNIVYYLDLSIVYQNVINVVKPDYTIIKMEYIAQTNKVLVLNFQKLILADPYTLQATSHLELQSLLEFEMIKGTNYVVVSQQVCQSFIIDSIQLKVVKSMDSCSKGLNPIYNIIYPKSFIISSGLVQIFIMNQVNTQLWSFNMISTIVQFTGILPNPPSCSYNCFSHFSKHAIYDLFFFIGTLQQATQLYVYYYDSQQYTLLNSTDIQLMTNQNQSILNIQYINFQGSDSLFVSDINYIYRLDLQIVMDSTNKYITQVNFRNLDYKYISIKDHQNRLQFTTWYYAEENQALIIPLHTGPVMAQYSNYIYQLQTDNFVEYQYYYSYGLNKIFQAYYEGYKYYVVLSSYSLDIVTTLNPTFYITNQYINQAFSRINANSIIEVKNCPLCYMVIEQQNYIQFFKVLDNPLTYNMSLTSIFPNFQFDQVSLNFDSYYDGSSKLWVMLGTQFYQQPLNYLFLMIDMYTSSFTNLQSDDPKDNLKQTCYALYSDSSKQIVGIDVTGTVYVWNSAIITQFLFKKQISQYLCLNSPYGQLYNNVLNMIYLSINQVIFSNFVMLNCTFGSQFSILRQISDVQVTISQVNITNSICGDYSNPILGSLFQASQYQVANMQIVGNQFCNHKIFSTISSLSQQNLFFSFESIYIANNKFNISDSYLLFNAIYYFNLQPMHTLVLKNITATQNQYYPNINDQQQPENNLSTTQLIQVNKLKSITISNITLQNHFEIAFSSISQSQNVDIYNVSCINDQNFMQNRQTNQYSGCLQFNDIQNFNLNLLNAINIQAVDNSILSVQNSNSFDSLISLTEIEISNSKFTQSKVNSYVNPIFISSTSYSKVTLDQSYFHDNVLSGLLNSQTFSTTAIQVINPLGDLFLLNNQFKRSKSNSVYNFLHAQSNNIQINNCTFSQSSYDLSDQKTLFQQQGGCVRVKSNYLQLNGSQFSQSISSIGSFLFIEPLSTQLNISMNSSSFSQGISLIDGSAFFIDSNNINLNFTMLNCNFTDVYLLSDQSYAISLQSYAQDQQGQLNQIYFKNIIITNLLGGVYSAFINPTYTNITTEGLVLIQIDQKQIPSQFTSKINLQQTALINVQNSITTIDECLFNNIYQINESTSPLLISSLLSNITIKNSNITQSNFTQSIIDLDQGKLVIQNTRFQNLFQINSPSRILEQASQNSNQITQQNSLIRLANSTLQINQNSNFNQITCNYNCYGSAIFLIYSSFQIQDCQIDNSQANYGGAISVIGLNSDNNLIENSQFLNNKATNDGGAVYLQANQNDIYKLLISQSQFAYNNAQLGYGGAISIKSTGTNSQKQQVQFVSSVIKQNQANIGGGIYSLGIKPSIDSLSVLTSNSAIQYGDDQFSYPTLLYLTNQDNFKQYYDQVKNIIVLDDFKSGGTLPNFIFQLRDKSSKPIYQQEQQQIQSYVQVSSKTQQADHYQVKGNTTVSMDQQYKLFNFSNLQLTGIPDSHSYFEFRSDSIKIFNEATQTYSQDYSFLIQVNFRKCKYGEIISKFNILQECQSCEGGKYTLDFNGCYPCPEGGTCQDGIISVNTGYWREEEFSDKLILCVNRQENCVNPSYGDHICVKGNIGPLCEECDILGQYWGQSYTRSDKYQCVLCRSQNENLWKLLLSLLWLLISVFLTVSSDKNNQQQRVLINIFYGNSTYNLKNSKNKFLFQQRSKVYIKIFTNYVQIVSAAVTFNLNVQQQIIEVVTYFGNPLKSSIDYFDCLLRDYHSNIPIIYLKLVISVISPIGIIILYSIVEVISQKCIHKMKKFYKYYIYTTFIFLFIYLQPDLVSQMISLLSCRTVGNTQYILANMNYECYDDQQLYVYKKRFGLNYIQTNFKYGFLYQEYKETAYYWEFIKIIQKISIILVLNFYSQAINVKAVLIYLIIVFYGVLSTRVNPYSLDQLNQIDRNSTRVCAYTMLLCGFIYNNPYIYFQIGCFIIVILLNILFLMQIIYRIIQVKKDLLLSKLQKLESKYPVIQRCLQKFGKKRASEINPALKQKLSGIFKKLTTVDRSQRDKLFLTLKLMKDYQSLRTTQDDKQLLLFSPQQSNALEQINKDLKLSDNATFVGLKQYTASMICSPNIILECQQKQMVQQLSLSPQQIMGDIPTERANTDLKLNTHIFTSDEKHNSLMQSDAIGNKEEKDEIQSGIMDFKDYIQNLEQANFPKNSIVNEQNTFNKQQNLQRESKEKNSVSIHHTEEPLQYKVKENSQSN</sequence>
<feature type="transmembrane region" description="Helical" evidence="2">
    <location>
        <begin position="1987"/>
        <end position="2013"/>
    </location>
</feature>
<organism evidence="3 4">
    <name type="scientific">Tetrahymena thermophila (strain SB210)</name>
    <dbReference type="NCBI Taxonomy" id="312017"/>
    <lineage>
        <taxon>Eukaryota</taxon>
        <taxon>Sar</taxon>
        <taxon>Alveolata</taxon>
        <taxon>Ciliophora</taxon>
        <taxon>Intramacronucleata</taxon>
        <taxon>Oligohymenophorea</taxon>
        <taxon>Hymenostomatida</taxon>
        <taxon>Tetrahymenina</taxon>
        <taxon>Tetrahymenidae</taxon>
        <taxon>Tetrahymena</taxon>
    </lineage>
</organism>
<keyword evidence="2 3" id="KW-0812">Transmembrane</keyword>
<dbReference type="PANTHER" id="PTHR11319:SF35">
    <property type="entry name" value="OUTER MEMBRANE PROTEIN PMPC-RELATED"/>
    <property type="match status" value="1"/>
</dbReference>
<dbReference type="KEGG" id="tet:TTHERM_00363170"/>
<dbReference type="InterPro" id="IPR011050">
    <property type="entry name" value="Pectin_lyase_fold/virulence"/>
</dbReference>
<dbReference type="GeneID" id="7842396"/>
<keyword evidence="2" id="KW-1133">Transmembrane helix</keyword>
<evidence type="ECO:0000256" key="2">
    <source>
        <dbReference type="SAM" id="Phobius"/>
    </source>
</evidence>
<dbReference type="RefSeq" id="XP_001007428.2">
    <property type="nucleotide sequence ID" value="XM_001007428.2"/>
</dbReference>
<dbReference type="HOGENOM" id="CLU_001085_1_0_1"/>
<name>Q22PC6_TETTS</name>
<dbReference type="OrthoDB" id="338325at2759"/>
<protein>
    <submittedName>
        <fullName evidence="3">Transmembrane protein, putative</fullName>
    </submittedName>
</protein>
<feature type="region of interest" description="Disordered" evidence="1">
    <location>
        <begin position="2236"/>
        <end position="2270"/>
    </location>
</feature>
<dbReference type="PANTHER" id="PTHR11319">
    <property type="entry name" value="G PROTEIN-COUPLED RECEPTOR-RELATED"/>
    <property type="match status" value="1"/>
</dbReference>
<feature type="transmembrane region" description="Helical" evidence="2">
    <location>
        <begin position="1906"/>
        <end position="1924"/>
    </location>
</feature>
<evidence type="ECO:0000313" key="4">
    <source>
        <dbReference type="Proteomes" id="UP000009168"/>
    </source>
</evidence>
<reference evidence="4" key="1">
    <citation type="journal article" date="2006" name="PLoS Biol.">
        <title>Macronuclear genome sequence of the ciliate Tetrahymena thermophila, a model eukaryote.</title>
        <authorList>
            <person name="Eisen J.A."/>
            <person name="Coyne R.S."/>
            <person name="Wu M."/>
            <person name="Wu D."/>
            <person name="Thiagarajan M."/>
            <person name="Wortman J.R."/>
            <person name="Badger J.H."/>
            <person name="Ren Q."/>
            <person name="Amedeo P."/>
            <person name="Jones K.M."/>
            <person name="Tallon L.J."/>
            <person name="Delcher A.L."/>
            <person name="Salzberg S.L."/>
            <person name="Silva J.C."/>
            <person name="Haas B.J."/>
            <person name="Majoros W.H."/>
            <person name="Farzad M."/>
            <person name="Carlton J.M."/>
            <person name="Smith R.K. Jr."/>
            <person name="Garg J."/>
            <person name="Pearlman R.E."/>
            <person name="Karrer K.M."/>
            <person name="Sun L."/>
            <person name="Manning G."/>
            <person name="Elde N.C."/>
            <person name="Turkewitz A.P."/>
            <person name="Asai D.J."/>
            <person name="Wilkes D.E."/>
            <person name="Wang Y."/>
            <person name="Cai H."/>
            <person name="Collins K."/>
            <person name="Stewart B.A."/>
            <person name="Lee S.R."/>
            <person name="Wilamowska K."/>
            <person name="Weinberg Z."/>
            <person name="Ruzzo W.L."/>
            <person name="Wloga D."/>
            <person name="Gaertig J."/>
            <person name="Frankel J."/>
            <person name="Tsao C.-C."/>
            <person name="Gorovsky M.A."/>
            <person name="Keeling P.J."/>
            <person name="Waller R.F."/>
            <person name="Patron N.J."/>
            <person name="Cherry J.M."/>
            <person name="Stover N.A."/>
            <person name="Krieger C.J."/>
            <person name="del Toro C."/>
            <person name="Ryder H.F."/>
            <person name="Williamson S.C."/>
            <person name="Barbeau R.A."/>
            <person name="Hamilton E.P."/>
            <person name="Orias E."/>
        </authorList>
    </citation>
    <scope>NUCLEOTIDE SEQUENCE [LARGE SCALE GENOMIC DNA]</scope>
    <source>
        <strain evidence="4">SB210</strain>
    </source>
</reference>
<feature type="transmembrane region" description="Helical" evidence="2">
    <location>
        <begin position="1788"/>
        <end position="1813"/>
    </location>
</feature>
<evidence type="ECO:0000256" key="1">
    <source>
        <dbReference type="SAM" id="MobiDB-lite"/>
    </source>
</evidence>
<keyword evidence="2" id="KW-0472">Membrane</keyword>
<feature type="compositionally biased region" description="Basic and acidic residues" evidence="1">
    <location>
        <begin position="2242"/>
        <end position="2270"/>
    </location>
</feature>
<dbReference type="SUPFAM" id="SSF51126">
    <property type="entry name" value="Pectin lyase-like"/>
    <property type="match status" value="1"/>
</dbReference>
<dbReference type="Proteomes" id="UP000009168">
    <property type="component" value="Unassembled WGS sequence"/>
</dbReference>
<feature type="transmembrane region" description="Helical" evidence="2">
    <location>
        <begin position="1931"/>
        <end position="1948"/>
    </location>
</feature>
<dbReference type="EMBL" id="GG662855">
    <property type="protein sequence ID" value="EAR87183.2"/>
    <property type="molecule type" value="Genomic_DNA"/>
</dbReference>
<proteinExistence type="predicted"/>
<dbReference type="InParanoid" id="Q22PC6"/>
<gene>
    <name evidence="3" type="ORF">TTHERM_00363170</name>
</gene>
<evidence type="ECO:0000313" key="3">
    <source>
        <dbReference type="EMBL" id="EAR87183.2"/>
    </source>
</evidence>
<keyword evidence="4" id="KW-1185">Reference proteome</keyword>
<accession>Q22PC6</accession>